<sequence length="93" mass="10716">MPSEGSTRTGILPGRTSLDRGSRVAEVGFEPRTFRCKTHVEKTIQFYHETSTYMTVLPYNSTRVEAFCSDHHHRQHDISVQHRCFTAVQPRPI</sequence>
<evidence type="ECO:0000313" key="3">
    <source>
        <dbReference type="Proteomes" id="UP000054324"/>
    </source>
</evidence>
<dbReference type="GeneID" id="20320403"/>
<dbReference type="RefSeq" id="XP_009169693.1">
    <property type="nucleotide sequence ID" value="XM_009171429.1"/>
</dbReference>
<dbReference type="OrthoDB" id="5062908at2759"/>
<organism evidence="2 3">
    <name type="scientific">Opisthorchis viverrini</name>
    <name type="common">Southeast Asian liver fluke</name>
    <dbReference type="NCBI Taxonomy" id="6198"/>
    <lineage>
        <taxon>Eukaryota</taxon>
        <taxon>Metazoa</taxon>
        <taxon>Spiralia</taxon>
        <taxon>Lophotrochozoa</taxon>
        <taxon>Platyhelminthes</taxon>
        <taxon>Trematoda</taxon>
        <taxon>Digenea</taxon>
        <taxon>Opisthorchiida</taxon>
        <taxon>Opisthorchiata</taxon>
        <taxon>Opisthorchiidae</taxon>
        <taxon>Opisthorchis</taxon>
    </lineage>
</organism>
<name>A0A074ZH92_OPIVI</name>
<keyword evidence="3" id="KW-1185">Reference proteome</keyword>
<proteinExistence type="predicted"/>
<evidence type="ECO:0000256" key="1">
    <source>
        <dbReference type="SAM" id="MobiDB-lite"/>
    </source>
</evidence>
<protein>
    <submittedName>
        <fullName evidence="2">Uncharacterized protein</fullName>
    </submittedName>
</protein>
<reference evidence="2 3" key="1">
    <citation type="submission" date="2013-11" db="EMBL/GenBank/DDBJ databases">
        <title>Opisthorchis viverrini - life in the bile duct.</title>
        <authorList>
            <person name="Young N.D."/>
            <person name="Nagarajan N."/>
            <person name="Lin S.J."/>
            <person name="Korhonen P.K."/>
            <person name="Jex A.R."/>
            <person name="Hall R.S."/>
            <person name="Safavi-Hemami H."/>
            <person name="Kaewkong W."/>
            <person name="Bertrand D."/>
            <person name="Gao S."/>
            <person name="Seet Q."/>
            <person name="Wongkham S."/>
            <person name="Teh B.T."/>
            <person name="Wongkham C."/>
            <person name="Intapan P.M."/>
            <person name="Maleewong W."/>
            <person name="Yang X."/>
            <person name="Hu M."/>
            <person name="Wang Z."/>
            <person name="Hofmann A."/>
            <person name="Sternberg P.W."/>
            <person name="Tan P."/>
            <person name="Wang J."/>
            <person name="Gasser R.B."/>
        </authorList>
    </citation>
    <scope>NUCLEOTIDE SEQUENCE [LARGE SCALE GENOMIC DNA]</scope>
</reference>
<dbReference type="EMBL" id="KL596744">
    <property type="protein sequence ID" value="KER26578.1"/>
    <property type="molecule type" value="Genomic_DNA"/>
</dbReference>
<feature type="region of interest" description="Disordered" evidence="1">
    <location>
        <begin position="1"/>
        <end position="22"/>
    </location>
</feature>
<evidence type="ECO:0000313" key="2">
    <source>
        <dbReference type="EMBL" id="KER26578.1"/>
    </source>
</evidence>
<accession>A0A074ZH92</accession>
<dbReference type="AlphaFoldDB" id="A0A074ZH92"/>
<dbReference type="KEGG" id="ovi:T265_06221"/>
<dbReference type="CTD" id="20320403"/>
<gene>
    <name evidence="2" type="ORF">T265_06221</name>
</gene>
<dbReference type="Proteomes" id="UP000054324">
    <property type="component" value="Unassembled WGS sequence"/>
</dbReference>